<dbReference type="GO" id="GO:0046872">
    <property type="term" value="F:metal ion binding"/>
    <property type="evidence" value="ECO:0007669"/>
    <property type="project" value="UniProtKB-KW"/>
</dbReference>
<dbReference type="SUPFAM" id="SSF56281">
    <property type="entry name" value="Metallo-hydrolase/oxidoreductase"/>
    <property type="match status" value="1"/>
</dbReference>
<dbReference type="InterPro" id="IPR036866">
    <property type="entry name" value="RibonucZ/Hydroxyglut_hydro"/>
</dbReference>
<dbReference type="GO" id="GO:0016787">
    <property type="term" value="F:hydrolase activity"/>
    <property type="evidence" value="ECO:0007669"/>
    <property type="project" value="UniProtKB-KW"/>
</dbReference>
<dbReference type="CDD" id="cd06262">
    <property type="entry name" value="metallo-hydrolase-like_MBL-fold"/>
    <property type="match status" value="1"/>
</dbReference>
<feature type="domain" description="Metallo-beta-lactamase" evidence="5">
    <location>
        <begin position="12"/>
        <end position="221"/>
    </location>
</feature>
<evidence type="ECO:0000313" key="6">
    <source>
        <dbReference type="EMBL" id="SDZ86635.1"/>
    </source>
</evidence>
<evidence type="ECO:0000259" key="5">
    <source>
        <dbReference type="SMART" id="SM00849"/>
    </source>
</evidence>
<dbReference type="Proteomes" id="UP000199288">
    <property type="component" value="Unassembled WGS sequence"/>
</dbReference>
<proteinExistence type="predicted"/>
<dbReference type="SMART" id="SM00849">
    <property type="entry name" value="Lactamase_B"/>
    <property type="match status" value="1"/>
</dbReference>
<sequence>MIIRRFVSPVLAANCYVLFDPESKSAVVVDPGALTSEPVGQWLTEHDASVAAVLLTHAHPDHMWDAAAVAGEQPVIVPSPDRYRFTAPNYGLPPEFAFEALAGYPLSAPTNLVELAPEVCQGEGAPIAPGIVIRGIPAPGHTEGSTVFLAQATADAELASFGSVGEQSDSGVRLVMLGGDVIFAGSMGRTDLPGGDDEEMKSSLRTLATVIYPETMILPGHGPATTMAHEKATNPFLQFGAR</sequence>
<dbReference type="Pfam" id="PF00753">
    <property type="entry name" value="Lactamase_B"/>
    <property type="match status" value="1"/>
</dbReference>
<dbReference type="RefSeq" id="WP_176780661.1">
    <property type="nucleotide sequence ID" value="NZ_FNQV01000002.1"/>
</dbReference>
<reference evidence="7" key="1">
    <citation type="submission" date="2016-10" db="EMBL/GenBank/DDBJ databases">
        <authorList>
            <person name="Varghese N."/>
            <person name="Submissions S."/>
        </authorList>
    </citation>
    <scope>NUCLEOTIDE SEQUENCE [LARGE SCALE GENOMIC DNA]</scope>
    <source>
        <strain evidence="7">KPR-1</strain>
    </source>
</reference>
<dbReference type="InterPro" id="IPR001279">
    <property type="entry name" value="Metallo-B-lactamas"/>
</dbReference>
<comment type="cofactor">
    <cofactor evidence="1">
        <name>Zn(2+)</name>
        <dbReference type="ChEBI" id="CHEBI:29105"/>
    </cofactor>
</comment>
<protein>
    <submittedName>
        <fullName evidence="6">Glyoxylase, beta-lactamase superfamily II</fullName>
    </submittedName>
</protein>
<keyword evidence="4" id="KW-0862">Zinc</keyword>
<organism evidence="6 7">
    <name type="scientific">Bowdeniella nasicola</name>
    <dbReference type="NCBI Taxonomy" id="208480"/>
    <lineage>
        <taxon>Bacteria</taxon>
        <taxon>Bacillati</taxon>
        <taxon>Actinomycetota</taxon>
        <taxon>Actinomycetes</taxon>
        <taxon>Actinomycetales</taxon>
        <taxon>Actinomycetaceae</taxon>
        <taxon>Bowdeniella</taxon>
    </lineage>
</organism>
<evidence type="ECO:0000256" key="4">
    <source>
        <dbReference type="ARBA" id="ARBA00022833"/>
    </source>
</evidence>
<dbReference type="InterPro" id="IPR051453">
    <property type="entry name" value="MBL_Glyoxalase_II"/>
</dbReference>
<dbReference type="PANTHER" id="PTHR46233:SF3">
    <property type="entry name" value="HYDROXYACYLGLUTATHIONE HYDROLASE GLOC"/>
    <property type="match status" value="1"/>
</dbReference>
<name>A0A1H3WHP5_9ACTO</name>
<keyword evidence="7" id="KW-1185">Reference proteome</keyword>
<evidence type="ECO:0000256" key="1">
    <source>
        <dbReference type="ARBA" id="ARBA00001947"/>
    </source>
</evidence>
<evidence type="ECO:0000313" key="7">
    <source>
        <dbReference type="Proteomes" id="UP000199288"/>
    </source>
</evidence>
<evidence type="ECO:0000256" key="2">
    <source>
        <dbReference type="ARBA" id="ARBA00022723"/>
    </source>
</evidence>
<dbReference type="EMBL" id="FNQV01000002">
    <property type="protein sequence ID" value="SDZ86635.1"/>
    <property type="molecule type" value="Genomic_DNA"/>
</dbReference>
<gene>
    <name evidence="6" type="ORF">SAMN02910418_00452</name>
</gene>
<accession>A0A1H3WHP5</accession>
<dbReference type="Gene3D" id="3.60.15.10">
    <property type="entry name" value="Ribonuclease Z/Hydroxyacylglutathione hydrolase-like"/>
    <property type="match status" value="1"/>
</dbReference>
<dbReference type="PANTHER" id="PTHR46233">
    <property type="entry name" value="HYDROXYACYLGLUTATHIONE HYDROLASE GLOC"/>
    <property type="match status" value="1"/>
</dbReference>
<keyword evidence="2" id="KW-0479">Metal-binding</keyword>
<keyword evidence="3" id="KW-0378">Hydrolase</keyword>
<evidence type="ECO:0000256" key="3">
    <source>
        <dbReference type="ARBA" id="ARBA00022801"/>
    </source>
</evidence>
<dbReference type="AlphaFoldDB" id="A0A1H3WHP5"/>